<dbReference type="GO" id="GO:0000139">
    <property type="term" value="C:Golgi membrane"/>
    <property type="evidence" value="ECO:0007669"/>
    <property type="project" value="UniProtKB-SubCell"/>
</dbReference>
<dbReference type="AlphaFoldDB" id="A0A835D7C6"/>
<organism evidence="7 8">
    <name type="scientific">Tetracentron sinense</name>
    <name type="common">Spur-leaf</name>
    <dbReference type="NCBI Taxonomy" id="13715"/>
    <lineage>
        <taxon>Eukaryota</taxon>
        <taxon>Viridiplantae</taxon>
        <taxon>Streptophyta</taxon>
        <taxon>Embryophyta</taxon>
        <taxon>Tracheophyta</taxon>
        <taxon>Spermatophyta</taxon>
        <taxon>Magnoliopsida</taxon>
        <taxon>Trochodendrales</taxon>
        <taxon>Trochodendraceae</taxon>
        <taxon>Tetracentron</taxon>
    </lineage>
</organism>
<dbReference type="Proteomes" id="UP000655225">
    <property type="component" value="Unassembled WGS sequence"/>
</dbReference>
<evidence type="ECO:0000256" key="4">
    <source>
        <dbReference type="ARBA" id="ARBA00023180"/>
    </source>
</evidence>
<proteinExistence type="predicted"/>
<keyword evidence="8" id="KW-1185">Reference proteome</keyword>
<dbReference type="PANTHER" id="PTHR20961:SF98">
    <property type="entry name" value="GLYCOSYLTRANSFERASE"/>
    <property type="match status" value="1"/>
</dbReference>
<keyword evidence="2" id="KW-0328">Glycosyltransferase</keyword>
<dbReference type="Pfam" id="PF04577">
    <property type="entry name" value="Glyco_transf_61"/>
    <property type="match status" value="1"/>
</dbReference>
<dbReference type="InterPro" id="IPR049625">
    <property type="entry name" value="Glyco_transf_61_cat"/>
</dbReference>
<accession>A0A835D7C6</accession>
<evidence type="ECO:0000256" key="2">
    <source>
        <dbReference type="ARBA" id="ARBA00022676"/>
    </source>
</evidence>
<evidence type="ECO:0000313" key="8">
    <source>
        <dbReference type="Proteomes" id="UP000655225"/>
    </source>
</evidence>
<feature type="compositionally biased region" description="Basic and acidic residues" evidence="5">
    <location>
        <begin position="1"/>
        <end position="13"/>
    </location>
</feature>
<comment type="subcellular location">
    <subcellularLocation>
        <location evidence="1">Golgi apparatus membrane</location>
        <topology evidence="1">Single-pass type II membrane protein</topology>
    </subcellularLocation>
</comment>
<dbReference type="OrthoDB" id="529273at2759"/>
<keyword evidence="3" id="KW-0808">Transferase</keyword>
<dbReference type="InterPro" id="IPR007657">
    <property type="entry name" value="Glycosyltransferase_61"/>
</dbReference>
<dbReference type="GO" id="GO:0016763">
    <property type="term" value="F:pentosyltransferase activity"/>
    <property type="evidence" value="ECO:0007669"/>
    <property type="project" value="UniProtKB-ARBA"/>
</dbReference>
<keyword evidence="4" id="KW-0325">Glycoprotein</keyword>
<evidence type="ECO:0000256" key="5">
    <source>
        <dbReference type="SAM" id="MobiDB-lite"/>
    </source>
</evidence>
<feature type="region of interest" description="Disordered" evidence="5">
    <location>
        <begin position="1"/>
        <end position="23"/>
    </location>
</feature>
<comment type="caution">
    <text evidence="7">The sequence shown here is derived from an EMBL/GenBank/DDBJ whole genome shotgun (WGS) entry which is preliminary data.</text>
</comment>
<name>A0A835D7C6_TETSI</name>
<gene>
    <name evidence="7" type="ORF">HHK36_024283</name>
</gene>
<evidence type="ECO:0000313" key="7">
    <source>
        <dbReference type="EMBL" id="KAF8389764.1"/>
    </source>
</evidence>
<dbReference type="OMA" id="WWPSKYA"/>
<dbReference type="EMBL" id="JABCRI010000018">
    <property type="protein sequence ID" value="KAF8389764.1"/>
    <property type="molecule type" value="Genomic_DNA"/>
</dbReference>
<evidence type="ECO:0000259" key="6">
    <source>
        <dbReference type="Pfam" id="PF04577"/>
    </source>
</evidence>
<protein>
    <recommendedName>
        <fullName evidence="6">Glycosyltransferase 61 catalytic domain-containing protein</fullName>
    </recommendedName>
</protein>
<evidence type="ECO:0000256" key="1">
    <source>
        <dbReference type="ARBA" id="ARBA00004323"/>
    </source>
</evidence>
<reference evidence="7 8" key="1">
    <citation type="submission" date="2020-04" db="EMBL/GenBank/DDBJ databases">
        <title>Plant Genome Project.</title>
        <authorList>
            <person name="Zhang R.-G."/>
        </authorList>
    </citation>
    <scope>NUCLEOTIDE SEQUENCE [LARGE SCALE GENOMIC DNA]</scope>
    <source>
        <strain evidence="7">YNK0</strain>
        <tissue evidence="7">Leaf</tissue>
    </source>
</reference>
<dbReference type="PANTHER" id="PTHR20961">
    <property type="entry name" value="GLYCOSYLTRANSFERASE"/>
    <property type="match status" value="1"/>
</dbReference>
<feature type="domain" description="Glycosyltransferase 61 catalytic" evidence="6">
    <location>
        <begin position="304"/>
        <end position="398"/>
    </location>
</feature>
<sequence>MAGYDRIRRRETDVAGGKNGEEEERLRGALLTERKTLFSSQRGTFSTGIAPRKDSKYTSHEEKKFNNGDYLSRVLRVFRPSPNHFLVHLKIIFNKDSRWVPPPSVQSQLTTPISCDRSNERYDFCSLNGPSFLDPTTSTFLVVDSSSSTRQPISEKVRPYPRKWEKDIMSHIKELILTSSGTPISTPCDVWHNAPALVFSAGGYTGNLFHDFNDGFIPLFVTATANSIVSDRNLVLVIANCRNWWLTKYVELLSRFTNYPIINLDNETATHCFPSASVGLISHGYMTIDPTLLPHSETFLNFRTLLEAAYVHGQSPPTARPRLVLVSRSGGVGRVIRNQDEIARAAEETGFEVSIFEPTQYTSLSEAYGLINGSHAMIGVHGAALTHSLFLRPGSVFVQVVPLGIDWLAETCFGKSARDMGLEYMEYKIRVEESSLVEKYKRDDLVLKNPKAVVKEAWLKTKEIYLKDQDVELDLARFGKYLNKAFKKAKRFMDKEA</sequence>
<evidence type="ECO:0000256" key="3">
    <source>
        <dbReference type="ARBA" id="ARBA00022679"/>
    </source>
</evidence>